<protein>
    <submittedName>
        <fullName evidence="2">Uncharacterized protein</fullName>
    </submittedName>
</protein>
<feature type="compositionally biased region" description="Polar residues" evidence="1">
    <location>
        <begin position="1"/>
        <end position="17"/>
    </location>
</feature>
<name>A0A0A8XZW6_ARUDO</name>
<dbReference type="AlphaFoldDB" id="A0A0A8XZW6"/>
<accession>A0A0A8XZW6</accession>
<evidence type="ECO:0000313" key="2">
    <source>
        <dbReference type="EMBL" id="JAD17247.1"/>
    </source>
</evidence>
<proteinExistence type="predicted"/>
<evidence type="ECO:0000256" key="1">
    <source>
        <dbReference type="SAM" id="MobiDB-lite"/>
    </source>
</evidence>
<sequence length="142" mass="15300">MVTQNARNIEAHQTTVHTHTHKDRAPSAGEEGRPRHPSSPYYPQHYILACTTVIKHATTYLELAQTRTLAATSPSTSQGRGSMSSLSAGAAGAALAPVVLSSGDGTGLKPTLGVHAHRNQSSQQQSQWPAQRFTCIMWMVNR</sequence>
<organism evidence="2">
    <name type="scientific">Arundo donax</name>
    <name type="common">Giant reed</name>
    <name type="synonym">Donax arundinaceus</name>
    <dbReference type="NCBI Taxonomy" id="35708"/>
    <lineage>
        <taxon>Eukaryota</taxon>
        <taxon>Viridiplantae</taxon>
        <taxon>Streptophyta</taxon>
        <taxon>Embryophyta</taxon>
        <taxon>Tracheophyta</taxon>
        <taxon>Spermatophyta</taxon>
        <taxon>Magnoliopsida</taxon>
        <taxon>Liliopsida</taxon>
        <taxon>Poales</taxon>
        <taxon>Poaceae</taxon>
        <taxon>PACMAD clade</taxon>
        <taxon>Arundinoideae</taxon>
        <taxon>Arundineae</taxon>
        <taxon>Arundo</taxon>
    </lineage>
</organism>
<feature type="region of interest" description="Disordered" evidence="1">
    <location>
        <begin position="1"/>
        <end position="40"/>
    </location>
</feature>
<reference evidence="2" key="2">
    <citation type="journal article" date="2015" name="Data Brief">
        <title>Shoot transcriptome of the giant reed, Arundo donax.</title>
        <authorList>
            <person name="Barrero R.A."/>
            <person name="Guerrero F.D."/>
            <person name="Moolhuijzen P."/>
            <person name="Goolsby J.A."/>
            <person name="Tidwell J."/>
            <person name="Bellgard S.E."/>
            <person name="Bellgard M.I."/>
        </authorList>
    </citation>
    <scope>NUCLEOTIDE SEQUENCE</scope>
    <source>
        <tissue evidence="2">Shoot tissue taken approximately 20 cm above the soil surface</tissue>
    </source>
</reference>
<dbReference type="EMBL" id="GBRH01280648">
    <property type="protein sequence ID" value="JAD17247.1"/>
    <property type="molecule type" value="Transcribed_RNA"/>
</dbReference>
<reference evidence="2" key="1">
    <citation type="submission" date="2014-09" db="EMBL/GenBank/DDBJ databases">
        <authorList>
            <person name="Magalhaes I.L.F."/>
            <person name="Oliveira U."/>
            <person name="Santos F.R."/>
            <person name="Vidigal T.H.D.A."/>
            <person name="Brescovit A.D."/>
            <person name="Santos A.J."/>
        </authorList>
    </citation>
    <scope>NUCLEOTIDE SEQUENCE</scope>
    <source>
        <tissue evidence="2">Shoot tissue taken approximately 20 cm above the soil surface</tissue>
    </source>
</reference>